<name>A0A6L3YC85_9HYPH</name>
<keyword evidence="1" id="KW-1133">Transmembrane helix</keyword>
<keyword evidence="1" id="KW-0472">Membrane</keyword>
<gene>
    <name evidence="2" type="ORF">F9L08_26590</name>
</gene>
<protein>
    <submittedName>
        <fullName evidence="2">MFS transporter</fullName>
    </submittedName>
</protein>
<evidence type="ECO:0000256" key="1">
    <source>
        <dbReference type="SAM" id="Phobius"/>
    </source>
</evidence>
<feature type="transmembrane region" description="Helical" evidence="1">
    <location>
        <begin position="26"/>
        <end position="50"/>
    </location>
</feature>
<proteinExistence type="predicted"/>
<dbReference type="EMBL" id="WBVX01000047">
    <property type="protein sequence ID" value="KAB2676375.1"/>
    <property type="molecule type" value="Genomic_DNA"/>
</dbReference>
<dbReference type="RefSeq" id="WP_151654047.1">
    <property type="nucleotide sequence ID" value="NZ_WBVX01000047.1"/>
</dbReference>
<keyword evidence="1" id="KW-0812">Transmembrane</keyword>
<accession>A0A6L3YC85</accession>
<dbReference type="Proteomes" id="UP000481643">
    <property type="component" value="Unassembled WGS sequence"/>
</dbReference>
<organism evidence="2 3">
    <name type="scientific">Brucella tritici</name>
    <dbReference type="NCBI Taxonomy" id="94626"/>
    <lineage>
        <taxon>Bacteria</taxon>
        <taxon>Pseudomonadati</taxon>
        <taxon>Pseudomonadota</taxon>
        <taxon>Alphaproteobacteria</taxon>
        <taxon>Hyphomicrobiales</taxon>
        <taxon>Brucellaceae</taxon>
        <taxon>Brucella/Ochrobactrum group</taxon>
        <taxon>Brucella</taxon>
    </lineage>
</organism>
<comment type="caution">
    <text evidence="2">The sequence shown here is derived from an EMBL/GenBank/DDBJ whole genome shotgun (WGS) entry which is preliminary data.</text>
</comment>
<evidence type="ECO:0000313" key="2">
    <source>
        <dbReference type="EMBL" id="KAB2676375.1"/>
    </source>
</evidence>
<dbReference type="AlphaFoldDB" id="A0A6L3YC85"/>
<reference evidence="2 3" key="1">
    <citation type="submission" date="2019-09" db="EMBL/GenBank/DDBJ databases">
        <title>Taxonomic organization of the family Brucellaceae based on a phylogenomic approach.</title>
        <authorList>
            <person name="Leclercq S."/>
            <person name="Cloeckaert A."/>
            <person name="Zygmunt M.S."/>
        </authorList>
    </citation>
    <scope>NUCLEOTIDE SEQUENCE [LARGE SCALE GENOMIC DNA]</scope>
    <source>
        <strain evidence="2 3">WS1830</strain>
    </source>
</reference>
<sequence>MTGLLMIGSVARSDTIAPLIVRPGPLALIGLLFIASGAIAPVAVGLLLLWGICAKPLMATGNTWMNAMIPNDVDAGGGLQVGVIQCSIASVTFLGGMVLHHVARWSVFLLTRSCSWDRWFQRLPSLRNLAASDPSR</sequence>
<evidence type="ECO:0000313" key="3">
    <source>
        <dbReference type="Proteomes" id="UP000481643"/>
    </source>
</evidence>